<keyword evidence="2" id="KW-1185">Reference proteome</keyword>
<evidence type="ECO:0000313" key="1">
    <source>
        <dbReference type="EMBL" id="MBM6850177.1"/>
    </source>
</evidence>
<organism evidence="1 2">
    <name type="scientific">Oscillibacter valericigenes</name>
    <dbReference type="NCBI Taxonomy" id="351091"/>
    <lineage>
        <taxon>Bacteria</taxon>
        <taxon>Bacillati</taxon>
        <taxon>Bacillota</taxon>
        <taxon>Clostridia</taxon>
        <taxon>Eubacteriales</taxon>
        <taxon>Oscillospiraceae</taxon>
        <taxon>Oscillibacter</taxon>
    </lineage>
</organism>
<comment type="caution">
    <text evidence="1">The sequence shown here is derived from an EMBL/GenBank/DDBJ whole genome shotgun (WGS) entry which is preliminary data.</text>
</comment>
<sequence length="216" mass="24588">MSQYRIQNQIAVYKTNKKLVEFNDKLKAAPVEYYGHIHAQGEKLNDGSRPRSCIGMILQDYSKGTGENTIRVMANLSPEFFTYALSRVKIGVEQFEFSEEKIFGEPDVKGLSFVTKVSIKRASVDKDGRPRNYPWCIMVENGRGAKESTQTGGIHMKKGSYVKGNMVFVNINDYDFFCLMVKTCRFIETWELTNGPKQIREARQIMAQEQAAQANS</sequence>
<proteinExistence type="predicted"/>
<name>A0ABS2FRE8_9FIRM</name>
<gene>
    <name evidence="1" type="ORF">H9X91_01835</name>
</gene>
<reference evidence="1 2" key="1">
    <citation type="journal article" date="2021" name="Sci. Rep.">
        <title>The distribution of antibiotic resistance genes in chicken gut microbiota commensals.</title>
        <authorList>
            <person name="Juricova H."/>
            <person name="Matiasovicova J."/>
            <person name="Kubasova T."/>
            <person name="Cejkova D."/>
            <person name="Rychlik I."/>
        </authorList>
    </citation>
    <scope>NUCLEOTIDE SEQUENCE [LARGE SCALE GENOMIC DNA]</scope>
    <source>
        <strain evidence="1 2">An411</strain>
    </source>
</reference>
<accession>A0ABS2FRE8</accession>
<dbReference type="EMBL" id="JACSNX010000001">
    <property type="protein sequence ID" value="MBM6850177.1"/>
    <property type="molecule type" value="Genomic_DNA"/>
</dbReference>
<protein>
    <submittedName>
        <fullName evidence="1">Uncharacterized protein</fullName>
    </submittedName>
</protein>
<dbReference type="Proteomes" id="UP000719500">
    <property type="component" value="Unassembled WGS sequence"/>
</dbReference>
<dbReference type="RefSeq" id="WP_204801913.1">
    <property type="nucleotide sequence ID" value="NZ_JACSNX010000001.1"/>
</dbReference>
<evidence type="ECO:0000313" key="2">
    <source>
        <dbReference type="Proteomes" id="UP000719500"/>
    </source>
</evidence>